<protein>
    <submittedName>
        <fullName evidence="2">Uncharacterized protein</fullName>
    </submittedName>
</protein>
<sequence>MCQEMMIAHSGGERGLAGRRADALRFIDYWQCVTQIRGFSAINDAALKHGIGFYLARLARGCTKGISRHMAWVAPRAGGVDASALRRALRMAGPKSSLELIFDNELASWGRMMEYEDERAAKARAKARAKALRVEVNHLKLSDETTSASPGPTSPGTPGGNKRRRSMSDESCRGHVQW</sequence>
<proteinExistence type="predicted"/>
<reference evidence="2" key="1">
    <citation type="submission" date="2021-01" db="EMBL/GenBank/DDBJ databases">
        <authorList>
            <person name="Corre E."/>
            <person name="Pelletier E."/>
            <person name="Niang G."/>
            <person name="Scheremetjew M."/>
            <person name="Finn R."/>
            <person name="Kale V."/>
            <person name="Holt S."/>
            <person name="Cochrane G."/>
            <person name="Meng A."/>
            <person name="Brown T."/>
            <person name="Cohen L."/>
        </authorList>
    </citation>
    <scope>NUCLEOTIDE SEQUENCE</scope>
    <source>
        <strain evidence="2">Clade-D-RCC1621</strain>
    </source>
</reference>
<feature type="compositionally biased region" description="Low complexity" evidence="1">
    <location>
        <begin position="145"/>
        <end position="156"/>
    </location>
</feature>
<feature type="compositionally biased region" description="Basic and acidic residues" evidence="1">
    <location>
        <begin position="166"/>
        <end position="178"/>
    </location>
</feature>
<evidence type="ECO:0000313" key="2">
    <source>
        <dbReference type="EMBL" id="CAD8814106.1"/>
    </source>
</evidence>
<accession>A0A7S0Z8M9</accession>
<feature type="region of interest" description="Disordered" evidence="1">
    <location>
        <begin position="138"/>
        <end position="178"/>
    </location>
</feature>
<gene>
    <name evidence="2" type="ORF">OMED0930_LOCUS5223</name>
</gene>
<name>A0A7S0Z8M9_9CHLO</name>
<dbReference type="EMBL" id="HBFO01007412">
    <property type="protein sequence ID" value="CAD8814106.1"/>
    <property type="molecule type" value="Transcribed_RNA"/>
</dbReference>
<evidence type="ECO:0000256" key="1">
    <source>
        <dbReference type="SAM" id="MobiDB-lite"/>
    </source>
</evidence>
<dbReference type="AlphaFoldDB" id="A0A7S0Z8M9"/>
<organism evidence="2">
    <name type="scientific">Ostreococcus mediterraneus</name>
    <dbReference type="NCBI Taxonomy" id="1486918"/>
    <lineage>
        <taxon>Eukaryota</taxon>
        <taxon>Viridiplantae</taxon>
        <taxon>Chlorophyta</taxon>
        <taxon>Mamiellophyceae</taxon>
        <taxon>Mamiellales</taxon>
        <taxon>Bathycoccaceae</taxon>
        <taxon>Ostreococcus</taxon>
    </lineage>
</organism>